<dbReference type="AlphaFoldDB" id="A0AAJ4XQM7"/>
<comment type="caution">
    <text evidence="1">The sequence shown here is derived from an EMBL/GenBank/DDBJ whole genome shotgun (WGS) entry which is preliminary data.</text>
</comment>
<evidence type="ECO:0000313" key="2">
    <source>
        <dbReference type="Proteomes" id="UP001294444"/>
    </source>
</evidence>
<dbReference type="PANTHER" id="PTHR43431:SF7">
    <property type="entry name" value="OXIDOREDUCTASE, SHORT CHAIN DEHYDROGENASE_REDUCTASE FAMILY (AFU_ORTHOLOGUE AFUA_5G14000)"/>
    <property type="match status" value="1"/>
</dbReference>
<dbReference type="PANTHER" id="PTHR43431">
    <property type="entry name" value="OXIDOREDUCTASE, SHORT CHAIN DEHYDROGENASE/REDUCTASE FAMILY (AFU_ORTHOLOGUE AFUA_5G14000)"/>
    <property type="match status" value="1"/>
</dbReference>
<evidence type="ECO:0000313" key="1">
    <source>
        <dbReference type="EMBL" id="SNX86141.1"/>
    </source>
</evidence>
<organism evidence="1 2">
    <name type="scientific">Melanopsichium pennsylvanicum</name>
    <dbReference type="NCBI Taxonomy" id="63383"/>
    <lineage>
        <taxon>Eukaryota</taxon>
        <taxon>Fungi</taxon>
        <taxon>Dikarya</taxon>
        <taxon>Basidiomycota</taxon>
        <taxon>Ustilaginomycotina</taxon>
        <taxon>Ustilaginomycetes</taxon>
        <taxon>Ustilaginales</taxon>
        <taxon>Ustilaginaceae</taxon>
        <taxon>Melanopsichium</taxon>
    </lineage>
</organism>
<dbReference type="Gene3D" id="3.40.50.720">
    <property type="entry name" value="NAD(P)-binding Rossmann-like Domain"/>
    <property type="match status" value="1"/>
</dbReference>
<dbReference type="InterPro" id="IPR002347">
    <property type="entry name" value="SDR_fam"/>
</dbReference>
<accession>A0AAJ4XQM7</accession>
<sequence length="305" mass="33301">MSNKKRNIMHDIGSPRKNRIDLLNPDFTPHAPVKSLGQDLLHGPRIEDHVVIILGVGPGLGLSIAQVFASRGYITAILSRTKSRLESWSDSLHETALAFRKANNLRLTPSERLSAAFACDALDNESVKLAVEKVSNHWKDKKIGTACYNASIRKRGPFLEQRLEQLKDGVQGSILAGFTFAQAVVGKMEAHGLGGSLIVTGATSSTRGREGFAGFAASKSGLRSMCQSIAREFGPRSIHVSHVIVDGLIESDTALEYLGMPKGSRFPDGSALLPPQMAKTWLFLAQQHPSGWTFEIDLRPAREHW</sequence>
<dbReference type="EMBL" id="OAPG01000013">
    <property type="protein sequence ID" value="SNX86141.1"/>
    <property type="molecule type" value="Genomic_DNA"/>
</dbReference>
<dbReference type="Pfam" id="PF00106">
    <property type="entry name" value="adh_short"/>
    <property type="match status" value="1"/>
</dbReference>
<proteinExistence type="predicted"/>
<name>A0AAJ4XQM7_9BASI</name>
<dbReference type="Proteomes" id="UP001294444">
    <property type="component" value="Unassembled WGS sequence"/>
</dbReference>
<gene>
    <name evidence="1" type="ORF">MEPE_04850</name>
</gene>
<dbReference type="InterPro" id="IPR036291">
    <property type="entry name" value="NAD(P)-bd_dom_sf"/>
</dbReference>
<reference evidence="1" key="1">
    <citation type="submission" date="2023-10" db="EMBL/GenBank/DDBJ databases">
        <authorList>
            <person name="Guldener U."/>
        </authorList>
    </citation>
    <scope>NUCLEOTIDE SEQUENCE</scope>
    <source>
        <strain evidence="1">Mp4</strain>
    </source>
</reference>
<dbReference type="SUPFAM" id="SSF51735">
    <property type="entry name" value="NAD(P)-binding Rossmann-fold domains"/>
    <property type="match status" value="1"/>
</dbReference>
<keyword evidence="2" id="KW-1185">Reference proteome</keyword>
<dbReference type="PRINTS" id="PR00081">
    <property type="entry name" value="GDHRDH"/>
</dbReference>
<protein>
    <submittedName>
        <fullName evidence="1">Uncharacterized protein</fullName>
    </submittedName>
</protein>